<keyword evidence="3" id="KW-1185">Reference proteome</keyword>
<keyword evidence="1" id="KW-0472">Membrane</keyword>
<gene>
    <name evidence="2" type="ORF">SK069_01885</name>
</gene>
<name>A0ABU4VHC1_9ACTN</name>
<feature type="transmembrane region" description="Helical" evidence="1">
    <location>
        <begin position="30"/>
        <end position="51"/>
    </location>
</feature>
<accession>A0ABU4VHC1</accession>
<evidence type="ECO:0000313" key="3">
    <source>
        <dbReference type="Proteomes" id="UP001277761"/>
    </source>
</evidence>
<reference evidence="2 3" key="1">
    <citation type="submission" date="2023-11" db="EMBL/GenBank/DDBJ databases">
        <authorList>
            <person name="Xu M."/>
            <person name="Jiang T."/>
        </authorList>
    </citation>
    <scope>NUCLEOTIDE SEQUENCE [LARGE SCALE GENOMIC DNA]</scope>
    <source>
        <strain evidence="2 3">SD</strain>
    </source>
</reference>
<sequence length="121" mass="13034">MGSSFAFLLLIWILFGIAGGLQGRAKGSSFLLWFAISAAVPFFGFIASIVYPGREHEPRRKCDTCGRLLPVSDTMCMRCGTDLAYPDVVYVRRGNTIYEVERAPRADAAGESSPPPATAAG</sequence>
<evidence type="ECO:0000256" key="1">
    <source>
        <dbReference type="SAM" id="Phobius"/>
    </source>
</evidence>
<evidence type="ECO:0008006" key="4">
    <source>
        <dbReference type="Google" id="ProtNLM"/>
    </source>
</evidence>
<keyword evidence="1" id="KW-1133">Transmembrane helix</keyword>
<comment type="caution">
    <text evidence="2">The sequence shown here is derived from an EMBL/GenBank/DDBJ whole genome shotgun (WGS) entry which is preliminary data.</text>
</comment>
<proteinExistence type="predicted"/>
<dbReference type="Proteomes" id="UP001277761">
    <property type="component" value="Unassembled WGS sequence"/>
</dbReference>
<dbReference type="RefSeq" id="WP_319952481.1">
    <property type="nucleotide sequence ID" value="NZ_JAXAVX010000001.1"/>
</dbReference>
<keyword evidence="1" id="KW-0812">Transmembrane</keyword>
<organism evidence="2 3">
    <name type="scientific">Patulibacter brassicae</name>
    <dbReference type="NCBI Taxonomy" id="1705717"/>
    <lineage>
        <taxon>Bacteria</taxon>
        <taxon>Bacillati</taxon>
        <taxon>Actinomycetota</taxon>
        <taxon>Thermoleophilia</taxon>
        <taxon>Solirubrobacterales</taxon>
        <taxon>Patulibacteraceae</taxon>
        <taxon>Patulibacter</taxon>
    </lineage>
</organism>
<dbReference type="EMBL" id="JAXAVX010000001">
    <property type="protein sequence ID" value="MDX8150331.1"/>
    <property type="molecule type" value="Genomic_DNA"/>
</dbReference>
<evidence type="ECO:0000313" key="2">
    <source>
        <dbReference type="EMBL" id="MDX8150331.1"/>
    </source>
</evidence>
<protein>
    <recommendedName>
        <fullName evidence="4">Zinc ribbon domain-containing protein</fullName>
    </recommendedName>
</protein>